<organism evidence="1 2">
    <name type="scientific">Racocetra fulgida</name>
    <dbReference type="NCBI Taxonomy" id="60492"/>
    <lineage>
        <taxon>Eukaryota</taxon>
        <taxon>Fungi</taxon>
        <taxon>Fungi incertae sedis</taxon>
        <taxon>Mucoromycota</taxon>
        <taxon>Glomeromycotina</taxon>
        <taxon>Glomeromycetes</taxon>
        <taxon>Diversisporales</taxon>
        <taxon>Gigasporaceae</taxon>
        <taxon>Racocetra</taxon>
    </lineage>
</organism>
<keyword evidence="2" id="KW-1185">Reference proteome</keyword>
<evidence type="ECO:0000313" key="2">
    <source>
        <dbReference type="Proteomes" id="UP000789396"/>
    </source>
</evidence>
<gene>
    <name evidence="1" type="ORF">RFULGI_LOCUS15530</name>
</gene>
<dbReference type="AlphaFoldDB" id="A0A9N9NVZ2"/>
<sequence length="74" mass="8442">TEAQIRTELLVLEAQVTNSNSGEMERNLVTTNEDFQDSLSAKLWGSCSIPDQDVTEDEFTRYMKEPIAYKNQDP</sequence>
<accession>A0A9N9NVZ2</accession>
<feature type="non-terminal residue" evidence="1">
    <location>
        <position position="74"/>
    </location>
</feature>
<evidence type="ECO:0000313" key="1">
    <source>
        <dbReference type="EMBL" id="CAG8777400.1"/>
    </source>
</evidence>
<reference evidence="1" key="1">
    <citation type="submission" date="2021-06" db="EMBL/GenBank/DDBJ databases">
        <authorList>
            <person name="Kallberg Y."/>
            <person name="Tangrot J."/>
            <person name="Rosling A."/>
        </authorList>
    </citation>
    <scope>NUCLEOTIDE SEQUENCE</scope>
    <source>
        <strain evidence="1">IN212</strain>
    </source>
</reference>
<proteinExistence type="predicted"/>
<dbReference type="Proteomes" id="UP000789396">
    <property type="component" value="Unassembled WGS sequence"/>
</dbReference>
<dbReference type="OrthoDB" id="2425155at2759"/>
<comment type="caution">
    <text evidence="1">The sequence shown here is derived from an EMBL/GenBank/DDBJ whole genome shotgun (WGS) entry which is preliminary data.</text>
</comment>
<protein>
    <submittedName>
        <fullName evidence="1">14002_t:CDS:1</fullName>
    </submittedName>
</protein>
<name>A0A9N9NVZ2_9GLOM</name>
<feature type="non-terminal residue" evidence="1">
    <location>
        <position position="1"/>
    </location>
</feature>
<dbReference type="EMBL" id="CAJVPZ010050329">
    <property type="protein sequence ID" value="CAG8777400.1"/>
    <property type="molecule type" value="Genomic_DNA"/>
</dbReference>